<comment type="caution">
    <text evidence="11">The sequence shown here is derived from an EMBL/GenBank/DDBJ whole genome shotgun (WGS) entry which is preliminary data.</text>
</comment>
<dbReference type="RefSeq" id="WP_058624139.1">
    <property type="nucleotide sequence ID" value="NZ_LDRT01000072.1"/>
</dbReference>
<dbReference type="PRINTS" id="PR01699">
    <property type="entry name" value="ORGNOHGLYASE"/>
</dbReference>
<comment type="similarity">
    <text evidence="2">Belongs to the MerB family.</text>
</comment>
<dbReference type="EMBL" id="LDRT01000072">
    <property type="protein sequence ID" value="KTR93811.1"/>
    <property type="molecule type" value="Genomic_DNA"/>
</dbReference>
<dbReference type="PATRIC" id="fig|2033.6.peg.3494"/>
<dbReference type="SUPFAM" id="SSF160387">
    <property type="entry name" value="NosL/MerB-like"/>
    <property type="match status" value="1"/>
</dbReference>
<dbReference type="InterPro" id="IPR024259">
    <property type="entry name" value="MerB_HTH_dom"/>
</dbReference>
<gene>
    <name evidence="11" type="ORF">NS220_11280</name>
</gene>
<evidence type="ECO:0000313" key="11">
    <source>
        <dbReference type="EMBL" id="KTR93811.1"/>
    </source>
</evidence>
<evidence type="ECO:0000256" key="1">
    <source>
        <dbReference type="ARBA" id="ARBA00000165"/>
    </source>
</evidence>
<evidence type="ECO:0000256" key="5">
    <source>
        <dbReference type="ARBA" id="ARBA00022466"/>
    </source>
</evidence>
<dbReference type="Proteomes" id="UP000075025">
    <property type="component" value="Unassembled WGS sequence"/>
</dbReference>
<evidence type="ECO:0000313" key="12">
    <source>
        <dbReference type="Proteomes" id="UP000075025"/>
    </source>
</evidence>
<evidence type="ECO:0000259" key="10">
    <source>
        <dbReference type="Pfam" id="PF12324"/>
    </source>
</evidence>
<keyword evidence="6" id="KW-0476">Mercury</keyword>
<evidence type="ECO:0000256" key="3">
    <source>
        <dbReference type="ARBA" id="ARBA00013237"/>
    </source>
</evidence>
<dbReference type="InterPro" id="IPR053717">
    <property type="entry name" value="MerB_lyase_sf"/>
</dbReference>
<dbReference type="PIRSF" id="PIRSF001458">
    <property type="entry name" value="MerB"/>
    <property type="match status" value="1"/>
</dbReference>
<dbReference type="SUPFAM" id="SSF46785">
    <property type="entry name" value="Winged helix' DNA-binding domain"/>
    <property type="match status" value="1"/>
</dbReference>
<evidence type="ECO:0000256" key="2">
    <source>
        <dbReference type="ARBA" id="ARBA00009443"/>
    </source>
</evidence>
<name>A0A147EW68_MICTE</name>
<dbReference type="OrthoDB" id="7185309at2"/>
<feature type="domain" description="Alkylmercury lyase helix-turn-helix" evidence="10">
    <location>
        <begin position="9"/>
        <end position="76"/>
    </location>
</feature>
<evidence type="ECO:0000256" key="6">
    <source>
        <dbReference type="ARBA" id="ARBA00022914"/>
    </source>
</evidence>
<keyword evidence="5" id="KW-0475">Mercuric resistance</keyword>
<evidence type="ECO:0000256" key="9">
    <source>
        <dbReference type="ARBA" id="ARBA00031271"/>
    </source>
</evidence>
<reference evidence="11 12" key="1">
    <citation type="journal article" date="2016" name="Front. Microbiol.">
        <title>Genomic Resource of Rice Seed Associated Bacteria.</title>
        <authorList>
            <person name="Midha S."/>
            <person name="Bansal K."/>
            <person name="Sharma S."/>
            <person name="Kumar N."/>
            <person name="Patil P.P."/>
            <person name="Chaudhry V."/>
            <person name="Patil P.B."/>
        </authorList>
    </citation>
    <scope>NUCLEOTIDE SEQUENCE [LARGE SCALE GENOMIC DNA]</scope>
    <source>
        <strain evidence="11 12">NS220</strain>
    </source>
</reference>
<evidence type="ECO:0000256" key="4">
    <source>
        <dbReference type="ARBA" id="ARBA00018180"/>
    </source>
</evidence>
<accession>A0A147EW68</accession>
<dbReference type="Pfam" id="PF03243">
    <property type="entry name" value="MerB"/>
    <property type="match status" value="1"/>
</dbReference>
<dbReference type="NCBIfam" id="NF009710">
    <property type="entry name" value="PRK13239.1"/>
    <property type="match status" value="1"/>
</dbReference>
<dbReference type="InterPro" id="IPR036390">
    <property type="entry name" value="WH_DNA-bd_sf"/>
</dbReference>
<evidence type="ECO:0000256" key="8">
    <source>
        <dbReference type="ARBA" id="ARBA00025326"/>
    </source>
</evidence>
<dbReference type="GO" id="GO:0046689">
    <property type="term" value="P:response to mercury ion"/>
    <property type="evidence" value="ECO:0007669"/>
    <property type="project" value="UniProtKB-KW"/>
</dbReference>
<comment type="function">
    <text evidence="8">Cleaves the carbon-mercury bond of organomercurials such as phenylmercuric acetate. One product is Hg(2+), which is subsequently detoxified by the mercuric reductase.</text>
</comment>
<evidence type="ECO:0000256" key="7">
    <source>
        <dbReference type="ARBA" id="ARBA00023239"/>
    </source>
</evidence>
<protein>
    <recommendedName>
        <fullName evidence="4">Alkylmercury lyase</fullName>
        <ecNumber evidence="3">4.99.1.2</ecNumber>
    </recommendedName>
    <alternativeName>
        <fullName evidence="9">Organomercurial lyase</fullName>
    </alternativeName>
</protein>
<dbReference type="EC" id="4.99.1.2" evidence="3"/>
<dbReference type="InterPro" id="IPR004927">
    <property type="entry name" value="MerB"/>
</dbReference>
<keyword evidence="7 11" id="KW-0456">Lyase</keyword>
<dbReference type="GO" id="GO:0018836">
    <property type="term" value="F:alkylmercury lyase activity"/>
    <property type="evidence" value="ECO:0007669"/>
    <property type="project" value="UniProtKB-EC"/>
</dbReference>
<comment type="catalytic activity">
    <reaction evidence="1">
        <text>an alkylmercury + H(+) = an alkane + Hg(2+)</text>
        <dbReference type="Rhea" id="RHEA:18777"/>
        <dbReference type="ChEBI" id="CHEBI:15378"/>
        <dbReference type="ChEBI" id="CHEBI:16793"/>
        <dbReference type="ChEBI" id="CHEBI:18310"/>
        <dbReference type="ChEBI" id="CHEBI:83725"/>
        <dbReference type="EC" id="4.99.1.2"/>
    </reaction>
</comment>
<dbReference type="Gene3D" id="3.30.450.410">
    <property type="match status" value="1"/>
</dbReference>
<proteinExistence type="inferred from homology"/>
<dbReference type="Pfam" id="PF12324">
    <property type="entry name" value="HTH_15"/>
    <property type="match status" value="1"/>
</dbReference>
<dbReference type="AlphaFoldDB" id="A0A147EW68"/>
<dbReference type="NCBIfam" id="NF033555">
    <property type="entry name" value="lyase_MerB"/>
    <property type="match status" value="1"/>
</dbReference>
<sequence length="219" mass="23149">MTTPTTTEVTERLTSGDTGLAGWLWLPLIRRLADGDPVDISDLTTDTGRSADDIRAALAAVPDTEYDGSGRIIGQGLTLRATPHRFEVDGEQLYTWCALDTLIFPSLLGRAARIQSAYQTIGTPVKISVNPTGVTSVEPSTAVVSLVNPEDMSAVRSSFCNQVHFFASPEEATPWLEAHPGGSVIPVDEAYRLGTQIAQNMLTEAATGGTPSAAGPSCC</sequence>
<organism evidence="11 12">
    <name type="scientific">Microbacterium testaceum</name>
    <name type="common">Aureobacterium testaceum</name>
    <name type="synonym">Brevibacterium testaceum</name>
    <dbReference type="NCBI Taxonomy" id="2033"/>
    <lineage>
        <taxon>Bacteria</taxon>
        <taxon>Bacillati</taxon>
        <taxon>Actinomycetota</taxon>
        <taxon>Actinomycetes</taxon>
        <taxon>Micrococcales</taxon>
        <taxon>Microbacteriaceae</taxon>
        <taxon>Microbacterium</taxon>
    </lineage>
</organism>